<evidence type="ECO:0000256" key="1">
    <source>
        <dbReference type="SAM" id="Phobius"/>
    </source>
</evidence>
<dbReference type="RefSeq" id="XP_043002345.1">
    <property type="nucleotide sequence ID" value="XM_043160389.1"/>
</dbReference>
<keyword evidence="3" id="KW-1185">Reference proteome</keyword>
<keyword evidence="1" id="KW-1133">Transmembrane helix</keyword>
<dbReference type="EMBL" id="CM032191">
    <property type="protein sequence ID" value="KAG7085874.1"/>
    <property type="molecule type" value="Genomic_DNA"/>
</dbReference>
<dbReference type="GeneID" id="66072483"/>
<evidence type="ECO:0000313" key="2">
    <source>
        <dbReference type="EMBL" id="KAG7085874.1"/>
    </source>
</evidence>
<reference evidence="2" key="1">
    <citation type="journal article" date="2021" name="Genome Biol. Evol.">
        <title>The assembled and annotated genome of the fairy-ring fungus Marasmius oreades.</title>
        <authorList>
            <person name="Hiltunen M."/>
            <person name="Ament-Velasquez S.L."/>
            <person name="Johannesson H."/>
        </authorList>
    </citation>
    <scope>NUCLEOTIDE SEQUENCE</scope>
    <source>
        <strain evidence="2">03SP1</strain>
    </source>
</reference>
<organism evidence="2 3">
    <name type="scientific">Marasmius oreades</name>
    <name type="common">fairy-ring Marasmius</name>
    <dbReference type="NCBI Taxonomy" id="181124"/>
    <lineage>
        <taxon>Eukaryota</taxon>
        <taxon>Fungi</taxon>
        <taxon>Dikarya</taxon>
        <taxon>Basidiomycota</taxon>
        <taxon>Agaricomycotina</taxon>
        <taxon>Agaricomycetes</taxon>
        <taxon>Agaricomycetidae</taxon>
        <taxon>Agaricales</taxon>
        <taxon>Marasmiineae</taxon>
        <taxon>Marasmiaceae</taxon>
        <taxon>Marasmius</taxon>
    </lineage>
</organism>
<evidence type="ECO:0000313" key="3">
    <source>
        <dbReference type="Proteomes" id="UP001049176"/>
    </source>
</evidence>
<accession>A0A9P7RLI9</accession>
<protein>
    <submittedName>
        <fullName evidence="2">Uncharacterized protein</fullName>
    </submittedName>
</protein>
<comment type="caution">
    <text evidence="2">The sequence shown here is derived from an EMBL/GenBank/DDBJ whole genome shotgun (WGS) entry which is preliminary data.</text>
</comment>
<name>A0A9P7RLI9_9AGAR</name>
<keyword evidence="1" id="KW-0472">Membrane</keyword>
<dbReference type="Proteomes" id="UP001049176">
    <property type="component" value="Chromosome 11"/>
</dbReference>
<dbReference type="AlphaFoldDB" id="A0A9P7RLI9"/>
<proteinExistence type="predicted"/>
<feature type="transmembrane region" description="Helical" evidence="1">
    <location>
        <begin position="75"/>
        <end position="94"/>
    </location>
</feature>
<sequence>MTVWQRQPKTLPLCQPSHPLPIPSPFVVTPSHSKARIEGSLKAHDDFYEYSRTQQWRSLRSEPAGRGYKGYKADAAVLLCFLAGSCLFFTLRNLRDDHS</sequence>
<gene>
    <name evidence="2" type="ORF">E1B28_003407</name>
</gene>
<dbReference type="KEGG" id="more:E1B28_003407"/>
<keyword evidence="1" id="KW-0812">Transmembrane</keyword>